<sequence length="313" mass="34025">MSSESTDSIAQGLKEFFNSKSIVKDYATADRATGPPARAMLHQAGLSSESLRADGKYDSEYEVLDNACGPGVVTALLYEELKEVRSAGGESGGVKMKVKVVCGDLSSPMVESMKERLGNFEGLEAQARELNGQALDLPSNHFTHVLTNFGFQSFTDPLAGIRESVRVAKPGGTIAMTNWIRPGWASALHVAISRIPGAPRSLPASWPFPPDAARTKLGDAAWTREQLERIPEVDPASIRVEEHSFVMALRTDEEARELVRPLEKMLDAFTGGWSEEEREACGGGKLVDGVVKAIVEEPELVWRSLVTTVLKRV</sequence>
<dbReference type="GO" id="GO:0008168">
    <property type="term" value="F:methyltransferase activity"/>
    <property type="evidence" value="ECO:0007669"/>
    <property type="project" value="TreeGrafter"/>
</dbReference>
<dbReference type="Gene3D" id="3.40.50.150">
    <property type="entry name" value="Vaccinia Virus protein VP39"/>
    <property type="match status" value="1"/>
</dbReference>
<evidence type="ECO:0000313" key="2">
    <source>
        <dbReference type="Proteomes" id="UP000284706"/>
    </source>
</evidence>
<dbReference type="InterPro" id="IPR029063">
    <property type="entry name" value="SAM-dependent_MTases_sf"/>
</dbReference>
<dbReference type="CDD" id="cd02440">
    <property type="entry name" value="AdoMet_MTases"/>
    <property type="match status" value="1"/>
</dbReference>
<accession>A0A409Y3J1</accession>
<dbReference type="AlphaFoldDB" id="A0A409Y3J1"/>
<comment type="caution">
    <text evidence="1">The sequence shown here is derived from an EMBL/GenBank/DDBJ whole genome shotgun (WGS) entry which is preliminary data.</text>
</comment>
<dbReference type="SUPFAM" id="SSF53335">
    <property type="entry name" value="S-adenosyl-L-methionine-dependent methyltransferases"/>
    <property type="match status" value="1"/>
</dbReference>
<dbReference type="OrthoDB" id="3355826at2759"/>
<dbReference type="PANTHER" id="PTHR43591:SF24">
    <property type="entry name" value="2-METHOXY-6-POLYPRENYL-1,4-BENZOQUINOL METHYLASE, MITOCHONDRIAL"/>
    <property type="match status" value="1"/>
</dbReference>
<dbReference type="Proteomes" id="UP000284706">
    <property type="component" value="Unassembled WGS sequence"/>
</dbReference>
<dbReference type="Pfam" id="PF01209">
    <property type="entry name" value="Ubie_methyltran"/>
    <property type="match status" value="1"/>
</dbReference>
<protein>
    <submittedName>
        <fullName evidence="1">Uncharacterized protein</fullName>
    </submittedName>
</protein>
<name>A0A409Y3J1_9AGAR</name>
<gene>
    <name evidence="1" type="ORF">CVT26_002374</name>
</gene>
<dbReference type="PANTHER" id="PTHR43591">
    <property type="entry name" value="METHYLTRANSFERASE"/>
    <property type="match status" value="1"/>
</dbReference>
<reference evidence="1 2" key="1">
    <citation type="journal article" date="2018" name="Evol. Lett.">
        <title>Horizontal gene cluster transfer increased hallucinogenic mushroom diversity.</title>
        <authorList>
            <person name="Reynolds H.T."/>
            <person name="Vijayakumar V."/>
            <person name="Gluck-Thaler E."/>
            <person name="Korotkin H.B."/>
            <person name="Matheny P.B."/>
            <person name="Slot J.C."/>
        </authorList>
    </citation>
    <scope>NUCLEOTIDE SEQUENCE [LARGE SCALE GENOMIC DNA]</scope>
    <source>
        <strain evidence="1 2">SRW20</strain>
    </source>
</reference>
<evidence type="ECO:0000313" key="1">
    <source>
        <dbReference type="EMBL" id="PPQ97616.1"/>
    </source>
</evidence>
<dbReference type="InParanoid" id="A0A409Y3J1"/>
<keyword evidence="2" id="KW-1185">Reference proteome</keyword>
<dbReference type="EMBL" id="NHYE01001220">
    <property type="protein sequence ID" value="PPQ97616.1"/>
    <property type="molecule type" value="Genomic_DNA"/>
</dbReference>
<proteinExistence type="predicted"/>
<organism evidence="1 2">
    <name type="scientific">Gymnopilus dilepis</name>
    <dbReference type="NCBI Taxonomy" id="231916"/>
    <lineage>
        <taxon>Eukaryota</taxon>
        <taxon>Fungi</taxon>
        <taxon>Dikarya</taxon>
        <taxon>Basidiomycota</taxon>
        <taxon>Agaricomycotina</taxon>
        <taxon>Agaricomycetes</taxon>
        <taxon>Agaricomycetidae</taxon>
        <taxon>Agaricales</taxon>
        <taxon>Agaricineae</taxon>
        <taxon>Hymenogastraceae</taxon>
        <taxon>Gymnopilus</taxon>
    </lineage>
</organism>